<dbReference type="CDD" id="cd06261">
    <property type="entry name" value="TM_PBP2"/>
    <property type="match status" value="1"/>
</dbReference>
<dbReference type="OrthoDB" id="9766870at2"/>
<comment type="caution">
    <text evidence="9">The sequence shown here is derived from an EMBL/GenBank/DDBJ whole genome shotgun (WGS) entry which is preliminary data.</text>
</comment>
<dbReference type="PANTHER" id="PTHR43386:SF23">
    <property type="entry name" value="ABC TRANSPORTER"/>
    <property type="match status" value="1"/>
</dbReference>
<dbReference type="SUPFAM" id="SSF161098">
    <property type="entry name" value="MetI-like"/>
    <property type="match status" value="1"/>
</dbReference>
<evidence type="ECO:0000259" key="8">
    <source>
        <dbReference type="PROSITE" id="PS50928"/>
    </source>
</evidence>
<keyword evidence="10" id="KW-1185">Reference proteome</keyword>
<organism evidence="9 10">
    <name type="scientific">Teichococcus coralli</name>
    <dbReference type="NCBI Taxonomy" id="2545983"/>
    <lineage>
        <taxon>Bacteria</taxon>
        <taxon>Pseudomonadati</taxon>
        <taxon>Pseudomonadota</taxon>
        <taxon>Alphaproteobacteria</taxon>
        <taxon>Acetobacterales</taxon>
        <taxon>Roseomonadaceae</taxon>
        <taxon>Roseomonas</taxon>
    </lineage>
</organism>
<accession>A0A845BCD0</accession>
<evidence type="ECO:0000313" key="9">
    <source>
        <dbReference type="EMBL" id="MXP64525.1"/>
    </source>
</evidence>
<gene>
    <name evidence="9" type="ORF">E0493_14330</name>
</gene>
<dbReference type="InterPro" id="IPR000515">
    <property type="entry name" value="MetI-like"/>
</dbReference>
<evidence type="ECO:0000313" key="10">
    <source>
        <dbReference type="Proteomes" id="UP000460715"/>
    </source>
</evidence>
<keyword evidence="2 7" id="KW-0813">Transport</keyword>
<evidence type="ECO:0000256" key="6">
    <source>
        <dbReference type="ARBA" id="ARBA00023136"/>
    </source>
</evidence>
<dbReference type="RefSeq" id="WP_160937768.1">
    <property type="nucleotide sequence ID" value="NZ_SNVJ01000012.1"/>
</dbReference>
<comment type="similarity">
    <text evidence="7">Belongs to the binding-protein-dependent transport system permease family.</text>
</comment>
<dbReference type="Pfam" id="PF00528">
    <property type="entry name" value="BPD_transp_1"/>
    <property type="match status" value="1"/>
</dbReference>
<evidence type="ECO:0000256" key="3">
    <source>
        <dbReference type="ARBA" id="ARBA00022475"/>
    </source>
</evidence>
<feature type="transmembrane region" description="Helical" evidence="7">
    <location>
        <begin position="233"/>
        <end position="256"/>
    </location>
</feature>
<evidence type="ECO:0000256" key="4">
    <source>
        <dbReference type="ARBA" id="ARBA00022692"/>
    </source>
</evidence>
<dbReference type="GO" id="GO:0055085">
    <property type="term" value="P:transmembrane transport"/>
    <property type="evidence" value="ECO:0007669"/>
    <property type="project" value="InterPro"/>
</dbReference>
<dbReference type="Proteomes" id="UP000460715">
    <property type="component" value="Unassembled WGS sequence"/>
</dbReference>
<evidence type="ECO:0000256" key="5">
    <source>
        <dbReference type="ARBA" id="ARBA00022989"/>
    </source>
</evidence>
<dbReference type="PANTHER" id="PTHR43386">
    <property type="entry name" value="OLIGOPEPTIDE TRANSPORT SYSTEM PERMEASE PROTEIN APPC"/>
    <property type="match status" value="1"/>
</dbReference>
<protein>
    <submittedName>
        <fullName evidence="9">ABC transporter permease</fullName>
    </submittedName>
</protein>
<keyword evidence="3" id="KW-1003">Cell membrane</keyword>
<dbReference type="Gene3D" id="1.10.3720.10">
    <property type="entry name" value="MetI-like"/>
    <property type="match status" value="1"/>
</dbReference>
<name>A0A845BCD0_9PROT</name>
<feature type="transmembrane region" description="Helical" evidence="7">
    <location>
        <begin position="183"/>
        <end position="213"/>
    </location>
</feature>
<dbReference type="EMBL" id="SNVJ01000012">
    <property type="protein sequence ID" value="MXP64525.1"/>
    <property type="molecule type" value="Genomic_DNA"/>
</dbReference>
<feature type="domain" description="ABC transmembrane type-1" evidence="8">
    <location>
        <begin position="67"/>
        <end position="256"/>
    </location>
</feature>
<evidence type="ECO:0000256" key="2">
    <source>
        <dbReference type="ARBA" id="ARBA00022448"/>
    </source>
</evidence>
<proteinExistence type="inferred from homology"/>
<keyword evidence="5 7" id="KW-1133">Transmembrane helix</keyword>
<evidence type="ECO:0000256" key="1">
    <source>
        <dbReference type="ARBA" id="ARBA00004651"/>
    </source>
</evidence>
<dbReference type="GO" id="GO:0005886">
    <property type="term" value="C:plasma membrane"/>
    <property type="evidence" value="ECO:0007669"/>
    <property type="project" value="UniProtKB-SubCell"/>
</dbReference>
<dbReference type="InterPro" id="IPR035906">
    <property type="entry name" value="MetI-like_sf"/>
</dbReference>
<dbReference type="AlphaFoldDB" id="A0A845BCD0"/>
<sequence>MNARGRLVLAGTAAAALLGGALLAGHGMDAALLRPRFGLAALPPGPGHPFGTDALGRDLLARSLRGLETSLLVGLLAAAASTLIALLLAGLAMLGRAADAAVGLAVETCIGLPHLVLMILVAFALGGGVGAVVAAVALTHWPVLTRILRAEFRAVLAADYVRHARRFGRGRWFILRRHLLPHALPQLAVGFLLMLPHAILHEAALTFVGFGIAPARPSIGGLLAESLGSLSAGWWWLGVLPGALLLVAVLCLDGLAQGLRAWLSPRAAEA</sequence>
<dbReference type="PROSITE" id="PS50928">
    <property type="entry name" value="ABC_TM1"/>
    <property type="match status" value="1"/>
</dbReference>
<keyword evidence="4 7" id="KW-0812">Transmembrane</keyword>
<reference evidence="9 10" key="1">
    <citation type="submission" date="2019-03" db="EMBL/GenBank/DDBJ databases">
        <title>Roseomonas sp. a novel Roseomonas species isolated from Sea whip Gorgonian.</title>
        <authorList>
            <person name="Li F."/>
            <person name="Pan X."/>
            <person name="Huang S."/>
            <person name="Li Z."/>
            <person name="Meng B."/>
        </authorList>
    </citation>
    <scope>NUCLEOTIDE SEQUENCE [LARGE SCALE GENOMIC DNA]</scope>
    <source>
        <strain evidence="9 10">M0104</strain>
    </source>
</reference>
<comment type="subcellular location">
    <subcellularLocation>
        <location evidence="1 7">Cell membrane</location>
        <topology evidence="1 7">Multi-pass membrane protein</topology>
    </subcellularLocation>
</comment>
<keyword evidence="6 7" id="KW-0472">Membrane</keyword>
<feature type="transmembrane region" description="Helical" evidence="7">
    <location>
        <begin position="71"/>
        <end position="94"/>
    </location>
</feature>
<dbReference type="InterPro" id="IPR050366">
    <property type="entry name" value="BP-dependent_transpt_permease"/>
</dbReference>
<evidence type="ECO:0000256" key="7">
    <source>
        <dbReference type="RuleBase" id="RU363032"/>
    </source>
</evidence>